<evidence type="ECO:0000313" key="2">
    <source>
        <dbReference type="Proteomes" id="UP001295684"/>
    </source>
</evidence>
<reference evidence="1" key="1">
    <citation type="submission" date="2023-07" db="EMBL/GenBank/DDBJ databases">
        <authorList>
            <consortium name="AG Swart"/>
            <person name="Singh M."/>
            <person name="Singh A."/>
            <person name="Seah K."/>
            <person name="Emmerich C."/>
        </authorList>
    </citation>
    <scope>NUCLEOTIDE SEQUENCE</scope>
    <source>
        <strain evidence="1">DP1</strain>
    </source>
</reference>
<name>A0AAD1X8D7_EUPCR</name>
<comment type="caution">
    <text evidence="1">The sequence shown here is derived from an EMBL/GenBank/DDBJ whole genome shotgun (WGS) entry which is preliminary data.</text>
</comment>
<protein>
    <submittedName>
        <fullName evidence="1">Uncharacterized protein</fullName>
    </submittedName>
</protein>
<evidence type="ECO:0000313" key="1">
    <source>
        <dbReference type="EMBL" id="CAI2361230.1"/>
    </source>
</evidence>
<dbReference type="AlphaFoldDB" id="A0AAD1X8D7"/>
<organism evidence="1 2">
    <name type="scientific">Euplotes crassus</name>
    <dbReference type="NCBI Taxonomy" id="5936"/>
    <lineage>
        <taxon>Eukaryota</taxon>
        <taxon>Sar</taxon>
        <taxon>Alveolata</taxon>
        <taxon>Ciliophora</taxon>
        <taxon>Intramacronucleata</taxon>
        <taxon>Spirotrichea</taxon>
        <taxon>Hypotrichia</taxon>
        <taxon>Euplotida</taxon>
        <taxon>Euplotidae</taxon>
        <taxon>Moneuplotes</taxon>
    </lineage>
</organism>
<sequence length="542" mass="62752">MSEYTILGFSEITIQNLEEFTLEVKRRGSQEISQLSERDLSQIINTFNVFNKSYDDADLWDVLKQAILLKYEEYNKENTEHLRLDILCLLAKGFSSTKTPDPEMQYFIEKNIQRIKTLRAADSKNFIECCHALVCRNYKASEKCKFFMIRFLVKALSNLKDGDKFVEAMQFIGTIEYRHIQLHFRKINGICISIFTENFFKFSPASLLVTLDNMKKLGIRHSAIHKCLMNYTKKVEGIIGQLSLVEQISFIQILNYCNKPELEYLYTETFYSISKNVKSEAAFAENSSTHQMNIQELKFLLKSLLGCVKIADKSATIKAVITDQLSNQEVLPRLLKILKKFPADFLQNEELPVPTITDSSKLSNYIYAHLHLGAKDLDQEITEDISNKLQTVPDEELPQINWLLRDYHSHAIWKQLRQVMVDRVRNQMKQETKQNASLVNSLVKIDPRALKKDFLTEVNPFIVKNLNLLTFESLSMLRSNIINSQKVGRFYQAKSSDEAGIQTLISTLEMRMIAVVNTYGRRKMSLRHLYTGKTLARKALMH</sequence>
<accession>A0AAD1X8D7</accession>
<keyword evidence="2" id="KW-1185">Reference proteome</keyword>
<proteinExistence type="predicted"/>
<gene>
    <name evidence="1" type="ORF">ECRASSUSDP1_LOCUS2540</name>
</gene>
<dbReference type="EMBL" id="CAMPGE010002427">
    <property type="protein sequence ID" value="CAI2361230.1"/>
    <property type="molecule type" value="Genomic_DNA"/>
</dbReference>
<dbReference type="Proteomes" id="UP001295684">
    <property type="component" value="Unassembled WGS sequence"/>
</dbReference>